<dbReference type="EMBL" id="GBRH01241385">
    <property type="protein sequence ID" value="JAD56510.1"/>
    <property type="molecule type" value="Transcribed_RNA"/>
</dbReference>
<proteinExistence type="predicted"/>
<sequence>MHHGQHRGKSSTYYCEPSYYCTVQSHKSLAQYCRQKKV</sequence>
<reference evidence="1" key="1">
    <citation type="submission" date="2014-09" db="EMBL/GenBank/DDBJ databases">
        <authorList>
            <person name="Magalhaes I.L.F."/>
            <person name="Oliveira U."/>
            <person name="Santos F.R."/>
            <person name="Vidigal T.H.D.A."/>
            <person name="Brescovit A.D."/>
            <person name="Santos A.J."/>
        </authorList>
    </citation>
    <scope>NUCLEOTIDE SEQUENCE</scope>
    <source>
        <tissue evidence="1">Shoot tissue taken approximately 20 cm above the soil surface</tissue>
    </source>
</reference>
<name>A0A0A9B5Q7_ARUDO</name>
<accession>A0A0A9B5Q7</accession>
<evidence type="ECO:0000313" key="1">
    <source>
        <dbReference type="EMBL" id="JAD56510.1"/>
    </source>
</evidence>
<reference evidence="1" key="2">
    <citation type="journal article" date="2015" name="Data Brief">
        <title>Shoot transcriptome of the giant reed, Arundo donax.</title>
        <authorList>
            <person name="Barrero R.A."/>
            <person name="Guerrero F.D."/>
            <person name="Moolhuijzen P."/>
            <person name="Goolsby J.A."/>
            <person name="Tidwell J."/>
            <person name="Bellgard S.E."/>
            <person name="Bellgard M.I."/>
        </authorList>
    </citation>
    <scope>NUCLEOTIDE SEQUENCE</scope>
    <source>
        <tissue evidence="1">Shoot tissue taken approximately 20 cm above the soil surface</tissue>
    </source>
</reference>
<protein>
    <submittedName>
        <fullName evidence="1">Uncharacterized protein</fullName>
    </submittedName>
</protein>
<dbReference type="AlphaFoldDB" id="A0A0A9B5Q7"/>
<organism evidence="1">
    <name type="scientific">Arundo donax</name>
    <name type="common">Giant reed</name>
    <name type="synonym">Donax arundinaceus</name>
    <dbReference type="NCBI Taxonomy" id="35708"/>
    <lineage>
        <taxon>Eukaryota</taxon>
        <taxon>Viridiplantae</taxon>
        <taxon>Streptophyta</taxon>
        <taxon>Embryophyta</taxon>
        <taxon>Tracheophyta</taxon>
        <taxon>Spermatophyta</taxon>
        <taxon>Magnoliopsida</taxon>
        <taxon>Liliopsida</taxon>
        <taxon>Poales</taxon>
        <taxon>Poaceae</taxon>
        <taxon>PACMAD clade</taxon>
        <taxon>Arundinoideae</taxon>
        <taxon>Arundineae</taxon>
        <taxon>Arundo</taxon>
    </lineage>
</organism>